<comment type="caution">
    <text evidence="2">The sequence shown here is derived from an EMBL/GenBank/DDBJ whole genome shotgun (WGS) entry which is preliminary data.</text>
</comment>
<feature type="compositionally biased region" description="Low complexity" evidence="1">
    <location>
        <begin position="49"/>
        <end position="66"/>
    </location>
</feature>
<feature type="region of interest" description="Disordered" evidence="1">
    <location>
        <begin position="33"/>
        <end position="66"/>
    </location>
</feature>
<evidence type="ECO:0000313" key="3">
    <source>
        <dbReference type="Proteomes" id="UP000646548"/>
    </source>
</evidence>
<sequence>MKTEERITKTTTGQRWRRLQQWDVHWRPDPRITKRRQGRAATASSPFIPTGRAPATRTGTTAPTSAITTTSGLACFKLSWRSSSARNGQRSEQMSGPYLNHQIQAFSPFDSQPDKMKARWRRVTRRAVGQQQRRRQRRVSSACLSVCGCWLLKSDRVNCLPEKSLLQGKV</sequence>
<reference evidence="2" key="1">
    <citation type="journal article" name="BMC Genomics">
        <title>Long-read sequencing and de novo genome assembly of marine medaka (Oryzias melastigma).</title>
        <authorList>
            <person name="Liang P."/>
            <person name="Saqib H.S.A."/>
            <person name="Ni X."/>
            <person name="Shen Y."/>
        </authorList>
    </citation>
    <scope>NUCLEOTIDE SEQUENCE</scope>
    <source>
        <strain evidence="2">Bigg-433</strain>
    </source>
</reference>
<organism evidence="2 3">
    <name type="scientific">Oryzias melastigma</name>
    <name type="common">Marine medaka</name>
    <dbReference type="NCBI Taxonomy" id="30732"/>
    <lineage>
        <taxon>Eukaryota</taxon>
        <taxon>Metazoa</taxon>
        <taxon>Chordata</taxon>
        <taxon>Craniata</taxon>
        <taxon>Vertebrata</taxon>
        <taxon>Euteleostomi</taxon>
        <taxon>Actinopterygii</taxon>
        <taxon>Neopterygii</taxon>
        <taxon>Teleostei</taxon>
        <taxon>Neoteleostei</taxon>
        <taxon>Acanthomorphata</taxon>
        <taxon>Ovalentaria</taxon>
        <taxon>Atherinomorphae</taxon>
        <taxon>Beloniformes</taxon>
        <taxon>Adrianichthyidae</taxon>
        <taxon>Oryziinae</taxon>
        <taxon>Oryzias</taxon>
    </lineage>
</organism>
<protein>
    <submittedName>
        <fullName evidence="2">Uncharacterized protein</fullName>
    </submittedName>
</protein>
<dbReference type="AlphaFoldDB" id="A0A834FLV8"/>
<name>A0A834FLV8_ORYME</name>
<proteinExistence type="predicted"/>
<dbReference type="EMBL" id="WKFB01000088">
    <property type="protein sequence ID" value="KAF6736356.1"/>
    <property type="molecule type" value="Genomic_DNA"/>
</dbReference>
<dbReference type="Proteomes" id="UP000646548">
    <property type="component" value="Unassembled WGS sequence"/>
</dbReference>
<accession>A0A834FLV8</accession>
<evidence type="ECO:0000256" key="1">
    <source>
        <dbReference type="SAM" id="MobiDB-lite"/>
    </source>
</evidence>
<evidence type="ECO:0000313" key="2">
    <source>
        <dbReference type="EMBL" id="KAF6736356.1"/>
    </source>
</evidence>
<gene>
    <name evidence="2" type="ORF">FQA47_009104</name>
</gene>